<dbReference type="AlphaFoldDB" id="A0A0L0T6P3"/>
<evidence type="ECO:0000256" key="8">
    <source>
        <dbReference type="ARBA" id="ARBA00023136"/>
    </source>
</evidence>
<feature type="transmembrane region" description="Helical" evidence="9">
    <location>
        <begin position="69"/>
        <end position="89"/>
    </location>
</feature>
<keyword evidence="6 9" id="KW-1133">Transmembrane helix</keyword>
<keyword evidence="7 9" id="KW-0496">Mitochondrion</keyword>
<dbReference type="InterPro" id="IPR005336">
    <property type="entry name" value="MPC"/>
</dbReference>
<dbReference type="eggNOG" id="KOG1589">
    <property type="taxonomic scope" value="Eukaryota"/>
</dbReference>
<comment type="similarity">
    <text evidence="2 9">Belongs to the mitochondrial pyruvate carrier (MPC) (TC 2.A.105) family.</text>
</comment>
<reference evidence="11" key="2">
    <citation type="submission" date="2009-11" db="EMBL/GenBank/DDBJ databases">
        <title>The Genome Sequence of Allomyces macrogynus strain ATCC 38327.</title>
        <authorList>
            <consortium name="The Broad Institute Genome Sequencing Platform"/>
            <person name="Russ C."/>
            <person name="Cuomo C."/>
            <person name="Shea T."/>
            <person name="Young S.K."/>
            <person name="Zeng Q."/>
            <person name="Koehrsen M."/>
            <person name="Haas B."/>
            <person name="Borodovsky M."/>
            <person name="Guigo R."/>
            <person name="Alvarado L."/>
            <person name="Berlin A."/>
            <person name="Borenstein D."/>
            <person name="Chen Z."/>
            <person name="Engels R."/>
            <person name="Freedman E."/>
            <person name="Gellesch M."/>
            <person name="Goldberg J."/>
            <person name="Griggs A."/>
            <person name="Gujja S."/>
            <person name="Heiman D."/>
            <person name="Hepburn T."/>
            <person name="Howarth C."/>
            <person name="Jen D."/>
            <person name="Larson L."/>
            <person name="Lewis B."/>
            <person name="Mehta T."/>
            <person name="Park D."/>
            <person name="Pearson M."/>
            <person name="Roberts A."/>
            <person name="Saif S."/>
            <person name="Shenoy N."/>
            <person name="Sisk P."/>
            <person name="Stolte C."/>
            <person name="Sykes S."/>
            <person name="Walk T."/>
            <person name="White J."/>
            <person name="Yandava C."/>
            <person name="Burger G."/>
            <person name="Gray M.W."/>
            <person name="Holland P.W.H."/>
            <person name="King N."/>
            <person name="Lang F.B.F."/>
            <person name="Roger A.J."/>
            <person name="Ruiz-Trillo I."/>
            <person name="Lander E."/>
            <person name="Nusbaum C."/>
        </authorList>
    </citation>
    <scope>NUCLEOTIDE SEQUENCE [LARGE SCALE GENOMIC DNA]</scope>
    <source>
        <strain evidence="11">ATCC 38327</strain>
    </source>
</reference>
<dbReference type="GO" id="GO:0005743">
    <property type="term" value="C:mitochondrial inner membrane"/>
    <property type="evidence" value="ECO:0007669"/>
    <property type="project" value="UniProtKB-SubCell"/>
</dbReference>
<evidence type="ECO:0000256" key="5">
    <source>
        <dbReference type="ARBA" id="ARBA00022792"/>
    </source>
</evidence>
<accession>A0A0L0T6P3</accession>
<name>A0A0L0T6P3_ALLM3</name>
<dbReference type="GO" id="GO:0006850">
    <property type="term" value="P:pyruvate import into mitochondria"/>
    <property type="evidence" value="ECO:0007669"/>
    <property type="project" value="InterPro"/>
</dbReference>
<protein>
    <recommendedName>
        <fullName evidence="9">Mitochondrial pyruvate carrier</fullName>
    </recommendedName>
</protein>
<evidence type="ECO:0000256" key="3">
    <source>
        <dbReference type="ARBA" id="ARBA00022448"/>
    </source>
</evidence>
<sequence>MSSAFARFWNHPAGPKTIHFWAPAAKWGLVIAGLSDMKRPAEKLSLTQSSALTATGVIWSRYSTQITPINYNLMSVNIFVAATGIYQLYRIWDYRQGLKNAESAQPTAQ</sequence>
<dbReference type="VEuPathDB" id="FungiDB:AMAG_14549"/>
<dbReference type="Pfam" id="PF03650">
    <property type="entry name" value="MPC"/>
    <property type="match status" value="1"/>
</dbReference>
<evidence type="ECO:0000256" key="6">
    <source>
        <dbReference type="ARBA" id="ARBA00022989"/>
    </source>
</evidence>
<dbReference type="OMA" id="PQQFAIC"/>
<organism evidence="10 11">
    <name type="scientific">Allomyces macrogynus (strain ATCC 38327)</name>
    <name type="common">Allomyces javanicus var. macrogynus</name>
    <dbReference type="NCBI Taxonomy" id="578462"/>
    <lineage>
        <taxon>Eukaryota</taxon>
        <taxon>Fungi</taxon>
        <taxon>Fungi incertae sedis</taxon>
        <taxon>Blastocladiomycota</taxon>
        <taxon>Blastocladiomycetes</taxon>
        <taxon>Blastocladiales</taxon>
        <taxon>Blastocladiaceae</taxon>
        <taxon>Allomyces</taxon>
    </lineage>
</organism>
<keyword evidence="4 9" id="KW-0812">Transmembrane</keyword>
<keyword evidence="11" id="KW-1185">Reference proteome</keyword>
<keyword evidence="8 9" id="KW-0472">Membrane</keyword>
<comment type="caution">
    <text evidence="9">Lacks conserved residue(s) required for the propagation of feature annotation.</text>
</comment>
<evidence type="ECO:0000313" key="11">
    <source>
        <dbReference type="Proteomes" id="UP000054350"/>
    </source>
</evidence>
<evidence type="ECO:0000256" key="1">
    <source>
        <dbReference type="ARBA" id="ARBA00004448"/>
    </source>
</evidence>
<reference evidence="10 11" key="1">
    <citation type="submission" date="2009-11" db="EMBL/GenBank/DDBJ databases">
        <title>Annotation of Allomyces macrogynus ATCC 38327.</title>
        <authorList>
            <consortium name="The Broad Institute Genome Sequencing Platform"/>
            <person name="Russ C."/>
            <person name="Cuomo C."/>
            <person name="Burger G."/>
            <person name="Gray M.W."/>
            <person name="Holland P.W.H."/>
            <person name="King N."/>
            <person name="Lang F.B.F."/>
            <person name="Roger A.J."/>
            <person name="Ruiz-Trillo I."/>
            <person name="Young S.K."/>
            <person name="Zeng Q."/>
            <person name="Gargeya S."/>
            <person name="Fitzgerald M."/>
            <person name="Haas B."/>
            <person name="Abouelleil A."/>
            <person name="Alvarado L."/>
            <person name="Arachchi H.M."/>
            <person name="Berlin A."/>
            <person name="Chapman S.B."/>
            <person name="Gearin G."/>
            <person name="Goldberg J."/>
            <person name="Griggs A."/>
            <person name="Gujja S."/>
            <person name="Hansen M."/>
            <person name="Heiman D."/>
            <person name="Howarth C."/>
            <person name="Larimer J."/>
            <person name="Lui A."/>
            <person name="MacDonald P.J.P."/>
            <person name="McCowen C."/>
            <person name="Montmayeur A."/>
            <person name="Murphy C."/>
            <person name="Neiman D."/>
            <person name="Pearson M."/>
            <person name="Priest M."/>
            <person name="Roberts A."/>
            <person name="Saif S."/>
            <person name="Shea T."/>
            <person name="Sisk P."/>
            <person name="Stolte C."/>
            <person name="Sykes S."/>
            <person name="Wortman J."/>
            <person name="Nusbaum C."/>
            <person name="Birren B."/>
        </authorList>
    </citation>
    <scope>NUCLEOTIDE SEQUENCE [LARGE SCALE GENOMIC DNA]</scope>
    <source>
        <strain evidence="10 11">ATCC 38327</strain>
    </source>
</reference>
<dbReference type="STRING" id="578462.A0A0L0T6P3"/>
<evidence type="ECO:0000313" key="10">
    <source>
        <dbReference type="EMBL" id="KNE70415.1"/>
    </source>
</evidence>
<comment type="function">
    <text evidence="9">Mediates the uptake of pyruvate into mitochondria.</text>
</comment>
<proteinExistence type="inferred from homology"/>
<keyword evidence="5 9" id="KW-0999">Mitochondrion inner membrane</keyword>
<dbReference type="Proteomes" id="UP000054350">
    <property type="component" value="Unassembled WGS sequence"/>
</dbReference>
<dbReference type="EMBL" id="GG745365">
    <property type="protein sequence ID" value="KNE70415.1"/>
    <property type="molecule type" value="Genomic_DNA"/>
</dbReference>
<comment type="subcellular location">
    <subcellularLocation>
        <location evidence="1 9">Mitochondrion inner membrane</location>
        <topology evidence="1 9">Multi-pass membrane protein</topology>
    </subcellularLocation>
</comment>
<evidence type="ECO:0000256" key="7">
    <source>
        <dbReference type="ARBA" id="ARBA00023128"/>
    </source>
</evidence>
<dbReference type="PANTHER" id="PTHR14154">
    <property type="entry name" value="UPF0041 BRAIN PROTEIN 44-RELATED"/>
    <property type="match status" value="1"/>
</dbReference>
<keyword evidence="3 9" id="KW-0813">Transport</keyword>
<evidence type="ECO:0000256" key="9">
    <source>
        <dbReference type="RuleBase" id="RU363100"/>
    </source>
</evidence>
<evidence type="ECO:0000256" key="4">
    <source>
        <dbReference type="ARBA" id="ARBA00022692"/>
    </source>
</evidence>
<gene>
    <name evidence="10" type="ORF">AMAG_14549</name>
</gene>
<dbReference type="OrthoDB" id="869189at2759"/>
<evidence type="ECO:0000256" key="2">
    <source>
        <dbReference type="ARBA" id="ARBA00006416"/>
    </source>
</evidence>